<accession>A0AA37W5A3</accession>
<sequence length="310" mass="35052">MQTILGANGQIGRELALSLKRDFTSDLRLVSRNPQKVNDTDALVRADLMDRDQTIRAVEGSEIVYLTAGLPMDTKMWVECWPTMMRNVIDACLTHGARLVYFDNTYMYPQTDAPQTEDSHFEPNGEKGKVRAEIVQDLLINMSKGKLEALVCRAPEFYGPGQTQSITNTTVIEPLLSGKKAKVFLRDDTLRTLIYTPDASRAMALLGNTPDAYSQTWHLPCDDNRLTYKKFVELAALTFGTEANYTVLKQWQLSFAGLFNQTLRDATELLPRYKTDNIFVSDKFKTRFPDFEVTTFQDGLVAILREHVGS</sequence>
<feature type="domain" description="NAD-dependent epimerase/dehydratase" evidence="1">
    <location>
        <begin position="4"/>
        <end position="212"/>
    </location>
</feature>
<evidence type="ECO:0000313" key="2">
    <source>
        <dbReference type="EMBL" id="GLQ30385.1"/>
    </source>
</evidence>
<protein>
    <submittedName>
        <fullName evidence="2">NAD-dependent dehydratase</fullName>
    </submittedName>
</protein>
<reference evidence="2" key="1">
    <citation type="journal article" date="2014" name="Int. J. Syst. Evol. Microbiol.">
        <title>Complete genome sequence of Corynebacterium casei LMG S-19264T (=DSM 44701T), isolated from a smear-ripened cheese.</title>
        <authorList>
            <consortium name="US DOE Joint Genome Institute (JGI-PGF)"/>
            <person name="Walter F."/>
            <person name="Albersmeier A."/>
            <person name="Kalinowski J."/>
            <person name="Ruckert C."/>
        </authorList>
    </citation>
    <scope>NUCLEOTIDE SEQUENCE</scope>
    <source>
        <strain evidence="2">NBRC 110071</strain>
    </source>
</reference>
<dbReference type="AlphaFoldDB" id="A0AA37W5A3"/>
<dbReference type="RefSeq" id="WP_284379196.1">
    <property type="nucleotide sequence ID" value="NZ_BSNM01000003.1"/>
</dbReference>
<dbReference type="Gene3D" id="3.40.50.720">
    <property type="entry name" value="NAD(P)-binding Rossmann-like Domain"/>
    <property type="match status" value="1"/>
</dbReference>
<dbReference type="PANTHER" id="PTHR43245:SF13">
    <property type="entry name" value="UDP-D-APIOSE_UDP-D-XYLOSE SYNTHASE 2"/>
    <property type="match status" value="1"/>
</dbReference>
<dbReference type="InterPro" id="IPR050177">
    <property type="entry name" value="Lipid_A_modif_metabolic_enz"/>
</dbReference>
<reference evidence="2" key="2">
    <citation type="submission" date="2023-01" db="EMBL/GenBank/DDBJ databases">
        <title>Draft genome sequence of Litoribrevibacter albus strain NBRC 110071.</title>
        <authorList>
            <person name="Sun Q."/>
            <person name="Mori K."/>
        </authorList>
    </citation>
    <scope>NUCLEOTIDE SEQUENCE</scope>
    <source>
        <strain evidence="2">NBRC 110071</strain>
    </source>
</reference>
<dbReference type="Pfam" id="PF01370">
    <property type="entry name" value="Epimerase"/>
    <property type="match status" value="1"/>
</dbReference>
<dbReference type="EMBL" id="BSNM01000003">
    <property type="protein sequence ID" value="GLQ30385.1"/>
    <property type="molecule type" value="Genomic_DNA"/>
</dbReference>
<evidence type="ECO:0000313" key="3">
    <source>
        <dbReference type="Proteomes" id="UP001161389"/>
    </source>
</evidence>
<name>A0AA37W5A3_9GAMM</name>
<organism evidence="2 3">
    <name type="scientific">Litoribrevibacter albus</name>
    <dbReference type="NCBI Taxonomy" id="1473156"/>
    <lineage>
        <taxon>Bacteria</taxon>
        <taxon>Pseudomonadati</taxon>
        <taxon>Pseudomonadota</taxon>
        <taxon>Gammaproteobacteria</taxon>
        <taxon>Oceanospirillales</taxon>
        <taxon>Oceanospirillaceae</taxon>
        <taxon>Litoribrevibacter</taxon>
    </lineage>
</organism>
<dbReference type="InterPro" id="IPR036291">
    <property type="entry name" value="NAD(P)-bd_dom_sf"/>
</dbReference>
<comment type="caution">
    <text evidence="2">The sequence shown here is derived from an EMBL/GenBank/DDBJ whole genome shotgun (WGS) entry which is preliminary data.</text>
</comment>
<dbReference type="PANTHER" id="PTHR43245">
    <property type="entry name" value="BIFUNCTIONAL POLYMYXIN RESISTANCE PROTEIN ARNA"/>
    <property type="match status" value="1"/>
</dbReference>
<keyword evidence="3" id="KW-1185">Reference proteome</keyword>
<dbReference type="SUPFAM" id="SSF51735">
    <property type="entry name" value="NAD(P)-binding Rossmann-fold domains"/>
    <property type="match status" value="1"/>
</dbReference>
<proteinExistence type="predicted"/>
<dbReference type="Proteomes" id="UP001161389">
    <property type="component" value="Unassembled WGS sequence"/>
</dbReference>
<dbReference type="InterPro" id="IPR001509">
    <property type="entry name" value="Epimerase_deHydtase"/>
</dbReference>
<evidence type="ECO:0000259" key="1">
    <source>
        <dbReference type="Pfam" id="PF01370"/>
    </source>
</evidence>
<gene>
    <name evidence="2" type="ORF">GCM10007876_08630</name>
</gene>